<dbReference type="InterPro" id="IPR053134">
    <property type="entry name" value="RNA-dir_DNA_polymerase"/>
</dbReference>
<evidence type="ECO:0008006" key="3">
    <source>
        <dbReference type="Google" id="ProtNLM"/>
    </source>
</evidence>
<dbReference type="InterPro" id="IPR043128">
    <property type="entry name" value="Rev_trsase/Diguanyl_cyclase"/>
</dbReference>
<accession>A0ABQ5GT71</accession>
<keyword evidence="2" id="KW-1185">Reference proteome</keyword>
<reference evidence="1" key="2">
    <citation type="submission" date="2022-01" db="EMBL/GenBank/DDBJ databases">
        <authorList>
            <person name="Yamashiro T."/>
            <person name="Shiraishi A."/>
            <person name="Satake H."/>
            <person name="Nakayama K."/>
        </authorList>
    </citation>
    <scope>NUCLEOTIDE SEQUENCE</scope>
</reference>
<proteinExistence type="predicted"/>
<dbReference type="Gene3D" id="3.10.10.10">
    <property type="entry name" value="HIV Type 1 Reverse Transcriptase, subunit A, domain 1"/>
    <property type="match status" value="1"/>
</dbReference>
<gene>
    <name evidence="1" type="ORF">Tco_1045156</name>
</gene>
<organism evidence="1 2">
    <name type="scientific">Tanacetum coccineum</name>
    <dbReference type="NCBI Taxonomy" id="301880"/>
    <lineage>
        <taxon>Eukaryota</taxon>
        <taxon>Viridiplantae</taxon>
        <taxon>Streptophyta</taxon>
        <taxon>Embryophyta</taxon>
        <taxon>Tracheophyta</taxon>
        <taxon>Spermatophyta</taxon>
        <taxon>Magnoliopsida</taxon>
        <taxon>eudicotyledons</taxon>
        <taxon>Gunneridae</taxon>
        <taxon>Pentapetalae</taxon>
        <taxon>asterids</taxon>
        <taxon>campanulids</taxon>
        <taxon>Asterales</taxon>
        <taxon>Asteraceae</taxon>
        <taxon>Asteroideae</taxon>
        <taxon>Anthemideae</taxon>
        <taxon>Anthemidinae</taxon>
        <taxon>Tanacetum</taxon>
    </lineage>
</organism>
<comment type="caution">
    <text evidence="1">The sequence shown here is derived from an EMBL/GenBank/DDBJ whole genome shotgun (WGS) entry which is preliminary data.</text>
</comment>
<evidence type="ECO:0000313" key="1">
    <source>
        <dbReference type="EMBL" id="GJT78431.1"/>
    </source>
</evidence>
<dbReference type="PANTHER" id="PTHR24559">
    <property type="entry name" value="TRANSPOSON TY3-I GAG-POL POLYPROTEIN"/>
    <property type="match status" value="1"/>
</dbReference>
<dbReference type="Gene3D" id="3.30.70.270">
    <property type="match status" value="1"/>
</dbReference>
<reference evidence="1" key="1">
    <citation type="journal article" date="2022" name="Int. J. Mol. Sci.">
        <title>Draft Genome of Tanacetum Coccineum: Genomic Comparison of Closely Related Tanacetum-Family Plants.</title>
        <authorList>
            <person name="Yamashiro T."/>
            <person name="Shiraishi A."/>
            <person name="Nakayama K."/>
            <person name="Satake H."/>
        </authorList>
    </citation>
    <scope>NUCLEOTIDE SEQUENCE</scope>
</reference>
<dbReference type="SUPFAM" id="SSF56672">
    <property type="entry name" value="DNA/RNA polymerases"/>
    <property type="match status" value="1"/>
</dbReference>
<dbReference type="InterPro" id="IPR043502">
    <property type="entry name" value="DNA/RNA_pol_sf"/>
</dbReference>
<name>A0ABQ5GT71_9ASTR</name>
<dbReference type="Proteomes" id="UP001151760">
    <property type="component" value="Unassembled WGS sequence"/>
</dbReference>
<dbReference type="PANTHER" id="PTHR24559:SF444">
    <property type="entry name" value="REVERSE TRANSCRIPTASE DOMAIN-CONTAINING PROTEIN"/>
    <property type="match status" value="1"/>
</dbReference>
<dbReference type="EMBL" id="BQNB010018801">
    <property type="protein sequence ID" value="GJT78431.1"/>
    <property type="molecule type" value="Genomic_DNA"/>
</dbReference>
<sequence length="229" mass="26584">MGIVVSTIYGAIKIHTPRGIGTVFLTRESDKAREEQKKLKGTPQKIPKGILSCVDAKERIVVNEEYPEQTITYAHMMGNPKTIMVGGEPFNTEHRLNEFKHIESVKQKRILEPERNKAMRKKVKELTKVNILREVKYQTWMSNPVMVKKDDGRWKLCVDFTDINKACPKDHHPLPAIDQKVEILSMFQLKCFLDAYKGYHQIQMEEIARKRQPSAQEKECFAIKDYLLV</sequence>
<protein>
    <recommendedName>
        <fullName evidence="3">Reverse transcriptase domain-containing protein</fullName>
    </recommendedName>
</protein>
<evidence type="ECO:0000313" key="2">
    <source>
        <dbReference type="Proteomes" id="UP001151760"/>
    </source>
</evidence>